<dbReference type="Gene3D" id="2.40.160.130">
    <property type="entry name" value="Capsule assembly protein Wzi"/>
    <property type="match status" value="1"/>
</dbReference>
<organism evidence="1 2">
    <name type="scientific">Algoriphagus kandeliae</name>
    <dbReference type="NCBI Taxonomy" id="2562278"/>
    <lineage>
        <taxon>Bacteria</taxon>
        <taxon>Pseudomonadati</taxon>
        <taxon>Bacteroidota</taxon>
        <taxon>Cytophagia</taxon>
        <taxon>Cytophagales</taxon>
        <taxon>Cyclobacteriaceae</taxon>
        <taxon>Algoriphagus</taxon>
    </lineage>
</organism>
<dbReference type="AlphaFoldDB" id="A0A4Y9QUN5"/>
<protein>
    <recommendedName>
        <fullName evidence="3">Gliding motility protein RemB</fullName>
    </recommendedName>
</protein>
<accession>A0A4Y9QUN5</accession>
<gene>
    <name evidence="1" type="ORF">E4S40_11950</name>
</gene>
<sequence>MNRAIFLKPAKFFFILFILGFSTHHVSFSQGSYVPFERDYYHLIERYEILQGKNNPFFQTGYKPYRRDLLGKYLDSLAQDQVIKSASDQFNLSYLAQDNWEFVSQETPESKKPFLKKLYRRPGDFAHSYSEEFDIHVSPVIYLAGGMETDNEQNPAQLSRGFVVRGAVDKKVSFFTYLTTSEVFFPSWVKNYADYRGAVPGEGFWKQYNTDGYSYFSARGHVNFNLTKSIQAQVGHDRNFIGEGYRSFLLSDFSNPYMFVKINTKIGKFQLTNLWTQMTADVIYDRGRPTDGRYPQKYFSMHRLGFNIGKKLNLGFFESVMTDKVNFNYFNPVVFFRWVEQQLGTPDKVMLGMDAKWIFRPGMQFYGQFALDEFVFNEFFGIDGKGSKRNKYGVQAGYKYINAFEVSNLDLQLEFNTARPYTFQEKFDHQSYTNWRVPLTHPLGANFKEFVGIVRFQPIPKLRITLLGNYQLYGADPDEETNWGGDILKNRLEGSPTGLFGNVTGQGIENQVIQTNLVASYMLKHNLFIDGTHVFRRRTAQDLTSPESSQFVQLALRWNFIRPEFNY</sequence>
<dbReference type="EMBL" id="SPSB01000003">
    <property type="protein sequence ID" value="TFV94715.1"/>
    <property type="molecule type" value="Genomic_DNA"/>
</dbReference>
<name>A0A4Y9QUN5_9BACT</name>
<dbReference type="Proteomes" id="UP000297647">
    <property type="component" value="Unassembled WGS sequence"/>
</dbReference>
<reference evidence="1 2" key="1">
    <citation type="submission" date="2019-03" db="EMBL/GenBank/DDBJ databases">
        <title>Algoriphagus sp. nov, a new strain isolated from root system soil of mangrove plant Kandelia.</title>
        <authorList>
            <person name="Yin Q."/>
            <person name="Wang K."/>
            <person name="Song Z."/>
        </authorList>
    </citation>
    <scope>NUCLEOTIDE SEQUENCE [LARGE SCALE GENOMIC DNA]</scope>
    <source>
        <strain evidence="1 2">XY-J91</strain>
    </source>
</reference>
<evidence type="ECO:0008006" key="3">
    <source>
        <dbReference type="Google" id="ProtNLM"/>
    </source>
</evidence>
<dbReference type="OrthoDB" id="9808260at2"/>
<keyword evidence="2" id="KW-1185">Reference proteome</keyword>
<evidence type="ECO:0000313" key="1">
    <source>
        <dbReference type="EMBL" id="TFV94715.1"/>
    </source>
</evidence>
<dbReference type="InterPro" id="IPR038636">
    <property type="entry name" value="Wzi_sf"/>
</dbReference>
<evidence type="ECO:0000313" key="2">
    <source>
        <dbReference type="Proteomes" id="UP000297647"/>
    </source>
</evidence>
<proteinExistence type="predicted"/>
<comment type="caution">
    <text evidence="1">The sequence shown here is derived from an EMBL/GenBank/DDBJ whole genome shotgun (WGS) entry which is preliminary data.</text>
</comment>
<dbReference type="RefSeq" id="WP_135074318.1">
    <property type="nucleotide sequence ID" value="NZ_SPSB01000003.1"/>
</dbReference>